<dbReference type="SUPFAM" id="SSF53474">
    <property type="entry name" value="alpha/beta-Hydrolases"/>
    <property type="match status" value="1"/>
</dbReference>
<dbReference type="Gene3D" id="3.40.50.1820">
    <property type="entry name" value="alpha/beta hydrolase"/>
    <property type="match status" value="1"/>
</dbReference>
<dbReference type="InterPro" id="IPR001375">
    <property type="entry name" value="Peptidase_S9_cat"/>
</dbReference>
<organism evidence="3 4">
    <name type="scientific">Halobacillus locisalis</name>
    <dbReference type="NCBI Taxonomy" id="220753"/>
    <lineage>
        <taxon>Bacteria</taxon>
        <taxon>Bacillati</taxon>
        <taxon>Bacillota</taxon>
        <taxon>Bacilli</taxon>
        <taxon>Bacillales</taxon>
        <taxon>Bacillaceae</taxon>
        <taxon>Halobacillus</taxon>
    </lineage>
</organism>
<evidence type="ECO:0000259" key="2">
    <source>
        <dbReference type="Pfam" id="PF00326"/>
    </source>
</evidence>
<evidence type="ECO:0000256" key="1">
    <source>
        <dbReference type="ARBA" id="ARBA00022801"/>
    </source>
</evidence>
<gene>
    <name evidence="3" type="ORF">H0266_13880</name>
</gene>
<dbReference type="Pfam" id="PF00326">
    <property type="entry name" value="Peptidase_S9"/>
    <property type="match status" value="1"/>
</dbReference>
<dbReference type="PANTHER" id="PTHR42776">
    <property type="entry name" value="SERINE PEPTIDASE S9 FAMILY MEMBER"/>
    <property type="match status" value="1"/>
</dbReference>
<sequence>MRKKRLYLVMLSILLLITGCFNQEKEQRIVSKEKYTLKETALSKDVEAERIEYISDGLKVVGYIVKPKEVEGKLPLMIFNRGGNREFEKLGDDLLSVYLPYWAKQGYVVLASQYRGNDGGEGQEEFGGSDVNDVLNLAEVAKELPYVDQDQKVMLGVSRGGMMTYLAIKEDMDLQAAAVMAGATDLITLHENRGKRMKVILQDLVGDVDEDQKEYQKRSAVNWADQIDVPTLIIHGAEDRLVPVEQSRRLDRKLEEYKKDYKYVEYPDAAHSIATHHERSSKEIQNWFQTHLDD</sequence>
<dbReference type="AlphaFoldDB" id="A0A838CVN8"/>
<dbReference type="EMBL" id="JACEFG010000003">
    <property type="protein sequence ID" value="MBA2175981.1"/>
    <property type="molecule type" value="Genomic_DNA"/>
</dbReference>
<dbReference type="RefSeq" id="WP_181473029.1">
    <property type="nucleotide sequence ID" value="NZ_JACEFG010000003.1"/>
</dbReference>
<keyword evidence="4" id="KW-1185">Reference proteome</keyword>
<dbReference type="Proteomes" id="UP000571017">
    <property type="component" value="Unassembled WGS sequence"/>
</dbReference>
<evidence type="ECO:0000313" key="3">
    <source>
        <dbReference type="EMBL" id="MBA2175981.1"/>
    </source>
</evidence>
<feature type="domain" description="Peptidase S9 prolyl oligopeptidase catalytic" evidence="2">
    <location>
        <begin position="99"/>
        <end position="293"/>
    </location>
</feature>
<protein>
    <submittedName>
        <fullName evidence="3">S9 family peptidase</fullName>
    </submittedName>
</protein>
<reference evidence="3 4" key="1">
    <citation type="journal article" date="2004" name="Extremophiles">
        <title>Halobacillus locisalis sp. nov., a halophilic bacterium isolated from a marine solar saltern of the Yellow Sea in Korea.</title>
        <authorList>
            <person name="Yoon J.H."/>
            <person name="Kang K.H."/>
            <person name="Oh T.K."/>
            <person name="Park Y.H."/>
        </authorList>
    </citation>
    <scope>NUCLEOTIDE SEQUENCE [LARGE SCALE GENOMIC DNA]</scope>
    <source>
        <strain evidence="3 4">KCTC 3788</strain>
    </source>
</reference>
<name>A0A838CVN8_9BACI</name>
<proteinExistence type="predicted"/>
<dbReference type="InterPro" id="IPR029058">
    <property type="entry name" value="AB_hydrolase_fold"/>
</dbReference>
<comment type="caution">
    <text evidence="3">The sequence shown here is derived from an EMBL/GenBank/DDBJ whole genome shotgun (WGS) entry which is preliminary data.</text>
</comment>
<evidence type="ECO:0000313" key="4">
    <source>
        <dbReference type="Proteomes" id="UP000571017"/>
    </source>
</evidence>
<dbReference type="GO" id="GO:0006508">
    <property type="term" value="P:proteolysis"/>
    <property type="evidence" value="ECO:0007669"/>
    <property type="project" value="InterPro"/>
</dbReference>
<dbReference type="PROSITE" id="PS51257">
    <property type="entry name" value="PROKAR_LIPOPROTEIN"/>
    <property type="match status" value="1"/>
</dbReference>
<dbReference type="PANTHER" id="PTHR42776:SF27">
    <property type="entry name" value="DIPEPTIDYL PEPTIDASE FAMILY MEMBER 6"/>
    <property type="match status" value="1"/>
</dbReference>
<accession>A0A838CVN8</accession>
<dbReference type="GO" id="GO:0004252">
    <property type="term" value="F:serine-type endopeptidase activity"/>
    <property type="evidence" value="ECO:0007669"/>
    <property type="project" value="TreeGrafter"/>
</dbReference>
<keyword evidence="1" id="KW-0378">Hydrolase</keyword>